<dbReference type="Proteomes" id="UP000777440">
    <property type="component" value="Unassembled WGS sequence"/>
</dbReference>
<accession>A0ABS7HYF8</accession>
<organism evidence="1 2">
    <name type="scientific">Microbacterium ureisolvens</name>
    <dbReference type="NCBI Taxonomy" id="2781186"/>
    <lineage>
        <taxon>Bacteria</taxon>
        <taxon>Bacillati</taxon>
        <taxon>Actinomycetota</taxon>
        <taxon>Actinomycetes</taxon>
        <taxon>Micrococcales</taxon>
        <taxon>Microbacteriaceae</taxon>
        <taxon>Microbacterium</taxon>
    </lineage>
</organism>
<protein>
    <submittedName>
        <fullName evidence="1">Uncharacterized protein</fullName>
    </submittedName>
</protein>
<reference evidence="1 2" key="1">
    <citation type="journal article" date="2021" name="MBio">
        <title>Poor Competitiveness of Bradyrhizobium in Pigeon Pea Root Colonization in Indian Soils.</title>
        <authorList>
            <person name="Chalasani D."/>
            <person name="Basu A."/>
            <person name="Pullabhotla S.V.S.R.N."/>
            <person name="Jorrin B."/>
            <person name="Neal A.L."/>
            <person name="Poole P.S."/>
            <person name="Podile A.R."/>
            <person name="Tkacz A."/>
        </authorList>
    </citation>
    <scope>NUCLEOTIDE SEQUENCE [LARGE SCALE GENOMIC DNA]</scope>
    <source>
        <strain evidence="1 2">HU12</strain>
    </source>
</reference>
<sequence>MAAIAYDIQGGTFWSTSPVIYFANPRLFMGYSKFRLDKIFAPDTTTDNTDWTFHIALHQSGTLVTQWMVLKKANIGTWYNFRQANGNLHHPYNVQLSVAARFYPSTQLGYGRLFQGDLQYQD</sequence>
<evidence type="ECO:0000313" key="1">
    <source>
        <dbReference type="EMBL" id="MBW9110155.1"/>
    </source>
</evidence>
<gene>
    <name evidence="1" type="ORF">JNB61_10260</name>
</gene>
<name>A0ABS7HYF8_9MICO</name>
<keyword evidence="2" id="KW-1185">Reference proteome</keyword>
<dbReference type="EMBL" id="JAEUAX010000005">
    <property type="protein sequence ID" value="MBW9110155.1"/>
    <property type="molecule type" value="Genomic_DNA"/>
</dbReference>
<evidence type="ECO:0000313" key="2">
    <source>
        <dbReference type="Proteomes" id="UP000777440"/>
    </source>
</evidence>
<comment type="caution">
    <text evidence="1">The sequence shown here is derived from an EMBL/GenBank/DDBJ whole genome shotgun (WGS) entry which is preliminary data.</text>
</comment>
<proteinExistence type="predicted"/>
<dbReference type="RefSeq" id="WP_220339550.1">
    <property type="nucleotide sequence ID" value="NZ_JAEUAX010000005.1"/>
</dbReference>